<keyword evidence="6" id="KW-0560">Oxidoreductase</keyword>
<dbReference type="PROSITE" id="PS51085">
    <property type="entry name" value="2FE2S_FER_2"/>
    <property type="match status" value="1"/>
</dbReference>
<dbReference type="PRINTS" id="PR00371">
    <property type="entry name" value="FPNCR"/>
</dbReference>
<dbReference type="Pfam" id="PF00111">
    <property type="entry name" value="Fer2"/>
    <property type="match status" value="1"/>
</dbReference>
<dbReference type="InterPro" id="IPR008333">
    <property type="entry name" value="Cbr1-like_FAD-bd_dom"/>
</dbReference>
<evidence type="ECO:0000256" key="4">
    <source>
        <dbReference type="ARBA" id="ARBA00022723"/>
    </source>
</evidence>
<keyword evidence="7" id="KW-0408">Iron</keyword>
<comment type="caution">
    <text evidence="12">The sequence shown here is derived from an EMBL/GenBank/DDBJ whole genome shotgun (WGS) entry which is preliminary data.</text>
</comment>
<feature type="domain" description="2Fe-2S ferredoxin-type" evidence="10">
    <location>
        <begin position="289"/>
        <end position="380"/>
    </location>
</feature>
<evidence type="ECO:0000256" key="8">
    <source>
        <dbReference type="ARBA" id="ARBA00023014"/>
    </source>
</evidence>
<dbReference type="InterPro" id="IPR001433">
    <property type="entry name" value="OxRdtase_FAD/NAD-bd"/>
</dbReference>
<dbReference type="GO" id="GO:0016491">
    <property type="term" value="F:oxidoreductase activity"/>
    <property type="evidence" value="ECO:0007669"/>
    <property type="project" value="UniProtKB-KW"/>
</dbReference>
<dbReference type="SUPFAM" id="SSF63380">
    <property type="entry name" value="Riboflavin synthase domain-like"/>
    <property type="match status" value="1"/>
</dbReference>
<dbReference type="GO" id="GO:0046872">
    <property type="term" value="F:metal ion binding"/>
    <property type="evidence" value="ECO:0007669"/>
    <property type="project" value="UniProtKB-KW"/>
</dbReference>
<dbReference type="Pfam" id="PF00175">
    <property type="entry name" value="NAD_binding_1"/>
    <property type="match status" value="1"/>
</dbReference>
<dbReference type="Proteomes" id="UP000553442">
    <property type="component" value="Unassembled WGS sequence"/>
</dbReference>
<keyword evidence="2" id="KW-0285">Flavoprotein</keyword>
<dbReference type="RefSeq" id="WP_281379260.1">
    <property type="nucleotide sequence ID" value="NZ_JACHZF010000010.1"/>
</dbReference>
<evidence type="ECO:0000256" key="7">
    <source>
        <dbReference type="ARBA" id="ARBA00023004"/>
    </source>
</evidence>
<evidence type="ECO:0000256" key="2">
    <source>
        <dbReference type="ARBA" id="ARBA00022630"/>
    </source>
</evidence>
<dbReference type="PANTHER" id="PTHR47354:SF8">
    <property type="entry name" value="1,2-PHENYLACETYL-COA EPOXIDASE, SUBUNIT E"/>
    <property type="match status" value="1"/>
</dbReference>
<dbReference type="PRINTS" id="PR00410">
    <property type="entry name" value="PHEHYDRXLASE"/>
</dbReference>
<dbReference type="PROSITE" id="PS00197">
    <property type="entry name" value="2FE2S_FER_1"/>
    <property type="match status" value="1"/>
</dbReference>
<evidence type="ECO:0000259" key="10">
    <source>
        <dbReference type="PROSITE" id="PS51085"/>
    </source>
</evidence>
<dbReference type="InterPro" id="IPR001041">
    <property type="entry name" value="2Fe-2S_ferredoxin-type"/>
</dbReference>
<keyword evidence="13" id="KW-1185">Reference proteome</keyword>
<evidence type="ECO:0000256" key="1">
    <source>
        <dbReference type="ARBA" id="ARBA00001974"/>
    </source>
</evidence>
<evidence type="ECO:0000313" key="13">
    <source>
        <dbReference type="Proteomes" id="UP000553442"/>
    </source>
</evidence>
<dbReference type="InterPro" id="IPR012675">
    <property type="entry name" value="Beta-grasp_dom_sf"/>
</dbReference>
<dbReference type="Pfam" id="PF00970">
    <property type="entry name" value="FAD_binding_6"/>
    <property type="match status" value="1"/>
</dbReference>
<evidence type="ECO:0000256" key="3">
    <source>
        <dbReference type="ARBA" id="ARBA00022714"/>
    </source>
</evidence>
<keyword evidence="3" id="KW-0001">2Fe-2S</keyword>
<dbReference type="InterPro" id="IPR011884">
    <property type="entry name" value="PaaE"/>
</dbReference>
<accession>A0A7W5K3J3</accession>
<keyword evidence="4" id="KW-0479">Metal-binding</keyword>
<keyword evidence="8" id="KW-0411">Iron-sulfur</keyword>
<dbReference type="AlphaFoldDB" id="A0A7W5K3J3"/>
<dbReference type="SUPFAM" id="SSF52343">
    <property type="entry name" value="Ferredoxin reductase-like, C-terminal NADP-linked domain"/>
    <property type="match status" value="1"/>
</dbReference>
<comment type="cofactor">
    <cofactor evidence="9">
        <name>[2Fe-2S] cluster</name>
        <dbReference type="ChEBI" id="CHEBI:190135"/>
    </cofactor>
</comment>
<name>A0A7W5K3J3_9GAMM</name>
<evidence type="ECO:0000313" key="12">
    <source>
        <dbReference type="EMBL" id="MBB3330722.1"/>
    </source>
</evidence>
<dbReference type="GO" id="GO:0050660">
    <property type="term" value="F:flavin adenine dinucleotide binding"/>
    <property type="evidence" value="ECO:0007669"/>
    <property type="project" value="TreeGrafter"/>
</dbReference>
<reference evidence="12 13" key="1">
    <citation type="submission" date="2020-08" db="EMBL/GenBank/DDBJ databases">
        <title>Genomic Encyclopedia of Archaeal and Bacterial Type Strains, Phase II (KMG-II): from individual species to whole genera.</title>
        <authorList>
            <person name="Goeker M."/>
        </authorList>
    </citation>
    <scope>NUCLEOTIDE SEQUENCE [LARGE SCALE GENOMIC DNA]</scope>
    <source>
        <strain evidence="12 13">5AG</strain>
    </source>
</reference>
<evidence type="ECO:0000256" key="9">
    <source>
        <dbReference type="ARBA" id="ARBA00034078"/>
    </source>
</evidence>
<dbReference type="PROSITE" id="PS51384">
    <property type="entry name" value="FAD_FR"/>
    <property type="match status" value="1"/>
</dbReference>
<evidence type="ECO:0000256" key="6">
    <source>
        <dbReference type="ARBA" id="ARBA00023002"/>
    </source>
</evidence>
<sequence length="380" mass="42627">MQGDLRLFQENIGYVMSDTNFYTLRIADVQPETDTAIRVTFDVPDELKETFNFIQGQFLTLRTRIEGEEVRRSYSICSGVNDGHMRVGIKRVKNGVFSNFANDHFKRGMEIDVMPPQGNFHTPLDPGNAKRYMCIAAGSGITPILSIIKSVLDMEPESRVTLIYGNRRSNSVMFKDELSFVKNRHLDRFQWINIMNYEDQGADLLNGIIDNRKGYALQKSGLIDIRNTDEAFICGPEAMMAEVSHGFRLEGLSNEQIHYELFANSAADSRKMLEKAQQRIAEYGEEKTSKVTVVADGRSVMFDLATVGENILDAGIANGMDLPYSCKAGVCSTCKCKLVVGEVDMDVTHGLEKHEIEAGYVLSCQAHPLSDEVTLDFDQR</sequence>
<dbReference type="InterPro" id="IPR001709">
    <property type="entry name" value="Flavoprot_Pyr_Nucl_cyt_Rdtase"/>
</dbReference>
<evidence type="ECO:0000259" key="11">
    <source>
        <dbReference type="PROSITE" id="PS51384"/>
    </source>
</evidence>
<comment type="cofactor">
    <cofactor evidence="1">
        <name>FAD</name>
        <dbReference type="ChEBI" id="CHEBI:57692"/>
    </cofactor>
</comment>
<dbReference type="NCBIfam" id="TIGR02160">
    <property type="entry name" value="PA_CoA_Oxy5"/>
    <property type="match status" value="1"/>
</dbReference>
<dbReference type="Gene3D" id="3.10.20.30">
    <property type="match status" value="1"/>
</dbReference>
<organism evidence="12 13">
    <name type="scientific">Halomonas campaniensis</name>
    <dbReference type="NCBI Taxonomy" id="213554"/>
    <lineage>
        <taxon>Bacteria</taxon>
        <taxon>Pseudomonadati</taxon>
        <taxon>Pseudomonadota</taxon>
        <taxon>Gammaproteobacteria</taxon>
        <taxon>Oceanospirillales</taxon>
        <taxon>Halomonadaceae</taxon>
        <taxon>Halomonas</taxon>
    </lineage>
</organism>
<dbReference type="Gene3D" id="2.40.30.10">
    <property type="entry name" value="Translation factors"/>
    <property type="match status" value="1"/>
</dbReference>
<dbReference type="InterPro" id="IPR050415">
    <property type="entry name" value="MRET"/>
</dbReference>
<dbReference type="GO" id="GO:0010124">
    <property type="term" value="P:phenylacetate catabolic process"/>
    <property type="evidence" value="ECO:0007669"/>
    <property type="project" value="InterPro"/>
</dbReference>
<keyword evidence="5" id="KW-0274">FAD</keyword>
<dbReference type="EMBL" id="JACHZF010000010">
    <property type="protein sequence ID" value="MBB3330722.1"/>
    <property type="molecule type" value="Genomic_DNA"/>
</dbReference>
<dbReference type="CDD" id="cd06214">
    <property type="entry name" value="PA_degradation_oxidoreductase_like"/>
    <property type="match status" value="1"/>
</dbReference>
<dbReference type="InterPro" id="IPR006058">
    <property type="entry name" value="2Fe2S_fd_BS"/>
</dbReference>
<dbReference type="PANTHER" id="PTHR47354">
    <property type="entry name" value="NADH OXIDOREDUCTASE HCR"/>
    <property type="match status" value="1"/>
</dbReference>
<protein>
    <submittedName>
        <fullName evidence="12">Ring-1,2-phenylacetyl-CoA epoxidase subunit PaaE</fullName>
    </submittedName>
</protein>
<dbReference type="InterPro" id="IPR017938">
    <property type="entry name" value="Riboflavin_synthase-like_b-brl"/>
</dbReference>
<dbReference type="SUPFAM" id="SSF54292">
    <property type="entry name" value="2Fe-2S ferredoxin-like"/>
    <property type="match status" value="1"/>
</dbReference>
<proteinExistence type="predicted"/>
<gene>
    <name evidence="12" type="ORF">BDK63_001594</name>
</gene>
<dbReference type="InterPro" id="IPR017927">
    <property type="entry name" value="FAD-bd_FR_type"/>
</dbReference>
<evidence type="ECO:0000256" key="5">
    <source>
        <dbReference type="ARBA" id="ARBA00022827"/>
    </source>
</evidence>
<dbReference type="InterPro" id="IPR036010">
    <property type="entry name" value="2Fe-2S_ferredoxin-like_sf"/>
</dbReference>
<dbReference type="InterPro" id="IPR039261">
    <property type="entry name" value="FNR_nucleotide-bd"/>
</dbReference>
<dbReference type="CDD" id="cd00207">
    <property type="entry name" value="fer2"/>
    <property type="match status" value="1"/>
</dbReference>
<feature type="domain" description="FAD-binding FR-type" evidence="11">
    <location>
        <begin position="19"/>
        <end position="123"/>
    </location>
</feature>
<dbReference type="Gene3D" id="3.40.50.80">
    <property type="entry name" value="Nucleotide-binding domain of ferredoxin-NADP reductase (FNR) module"/>
    <property type="match status" value="1"/>
</dbReference>
<dbReference type="GO" id="GO:0051537">
    <property type="term" value="F:2 iron, 2 sulfur cluster binding"/>
    <property type="evidence" value="ECO:0007669"/>
    <property type="project" value="UniProtKB-KW"/>
</dbReference>